<dbReference type="EMBL" id="SRLO01000046">
    <property type="protein sequence ID" value="TNN81532.1"/>
    <property type="molecule type" value="Genomic_DNA"/>
</dbReference>
<sequence>MAHQDTGAQEEDAEEETWEIKQEEECSDPLPCIMTADVHPMLPSAKHDVDSLHPQGPNSQTPAQGGGVGEDMRGSSSSSSGGHSQRRHPRNMQQIGGWGGRVLSSPLCVLVRPRPPEQHRHTPSLRGGTLRKGKGEKSKAGTGLKRLDTNRDRPLTMQALFHSPCSHIYTLAEEAMVV</sequence>
<dbReference type="AlphaFoldDB" id="A0A4Z2IW89"/>
<feature type="compositionally biased region" description="Basic and acidic residues" evidence="1">
    <location>
        <begin position="133"/>
        <end position="147"/>
    </location>
</feature>
<name>A0A4Z2IW89_9TELE</name>
<dbReference type="Proteomes" id="UP000314294">
    <property type="component" value="Unassembled WGS sequence"/>
</dbReference>
<reference evidence="2 3" key="1">
    <citation type="submission" date="2019-03" db="EMBL/GenBank/DDBJ databases">
        <title>First draft genome of Liparis tanakae, snailfish: a comprehensive survey of snailfish specific genes.</title>
        <authorList>
            <person name="Kim W."/>
            <person name="Song I."/>
            <person name="Jeong J.-H."/>
            <person name="Kim D."/>
            <person name="Kim S."/>
            <person name="Ryu S."/>
            <person name="Song J.Y."/>
            <person name="Lee S.K."/>
        </authorList>
    </citation>
    <scope>NUCLEOTIDE SEQUENCE [LARGE SCALE GENOMIC DNA]</scope>
    <source>
        <tissue evidence="2">Muscle</tissue>
    </source>
</reference>
<protein>
    <submittedName>
        <fullName evidence="2">Uncharacterized protein</fullName>
    </submittedName>
</protein>
<gene>
    <name evidence="2" type="ORF">EYF80_008304</name>
</gene>
<organism evidence="2 3">
    <name type="scientific">Liparis tanakae</name>
    <name type="common">Tanaka's snailfish</name>
    <dbReference type="NCBI Taxonomy" id="230148"/>
    <lineage>
        <taxon>Eukaryota</taxon>
        <taxon>Metazoa</taxon>
        <taxon>Chordata</taxon>
        <taxon>Craniata</taxon>
        <taxon>Vertebrata</taxon>
        <taxon>Euteleostomi</taxon>
        <taxon>Actinopterygii</taxon>
        <taxon>Neopterygii</taxon>
        <taxon>Teleostei</taxon>
        <taxon>Neoteleostei</taxon>
        <taxon>Acanthomorphata</taxon>
        <taxon>Eupercaria</taxon>
        <taxon>Perciformes</taxon>
        <taxon>Cottioidei</taxon>
        <taxon>Cottales</taxon>
        <taxon>Liparidae</taxon>
        <taxon>Liparis</taxon>
    </lineage>
</organism>
<accession>A0A4Z2IW89</accession>
<feature type="region of interest" description="Disordered" evidence="1">
    <location>
        <begin position="113"/>
        <end position="147"/>
    </location>
</feature>
<evidence type="ECO:0000313" key="3">
    <source>
        <dbReference type="Proteomes" id="UP000314294"/>
    </source>
</evidence>
<feature type="compositionally biased region" description="Acidic residues" evidence="1">
    <location>
        <begin position="8"/>
        <end position="17"/>
    </location>
</feature>
<keyword evidence="3" id="KW-1185">Reference proteome</keyword>
<proteinExistence type="predicted"/>
<feature type="region of interest" description="Disordered" evidence="1">
    <location>
        <begin position="1"/>
        <end position="98"/>
    </location>
</feature>
<evidence type="ECO:0000256" key="1">
    <source>
        <dbReference type="SAM" id="MobiDB-lite"/>
    </source>
</evidence>
<feature type="compositionally biased region" description="Low complexity" evidence="1">
    <location>
        <begin position="74"/>
        <end position="83"/>
    </location>
</feature>
<comment type="caution">
    <text evidence="2">The sequence shown here is derived from an EMBL/GenBank/DDBJ whole genome shotgun (WGS) entry which is preliminary data.</text>
</comment>
<evidence type="ECO:0000313" key="2">
    <source>
        <dbReference type="EMBL" id="TNN81532.1"/>
    </source>
</evidence>